<dbReference type="AlphaFoldDB" id="K1QN25"/>
<protein>
    <submittedName>
        <fullName evidence="1">Uncharacterized protein</fullName>
    </submittedName>
</protein>
<dbReference type="HOGENOM" id="CLU_2294368_0_0_1"/>
<sequence length="101" mass="11778">MAHLYRSVVLPSVLYGCETWNHMTKEDVRRLNSLQHGICKQIFNLPKPTRSDIVEQYMNILPIKAEIDTRKLLFLGRLCRMNTPSQKDLYLTPVLLPVQPK</sequence>
<name>K1QN25_MAGGI</name>
<evidence type="ECO:0000313" key="1">
    <source>
        <dbReference type="EMBL" id="EKC32464.1"/>
    </source>
</evidence>
<accession>K1QN25</accession>
<gene>
    <name evidence="1" type="ORF">CGI_10016737</name>
</gene>
<proteinExistence type="predicted"/>
<reference evidence="1" key="1">
    <citation type="journal article" date="2012" name="Nature">
        <title>The oyster genome reveals stress adaptation and complexity of shell formation.</title>
        <authorList>
            <person name="Zhang G."/>
            <person name="Fang X."/>
            <person name="Guo X."/>
            <person name="Li L."/>
            <person name="Luo R."/>
            <person name="Xu F."/>
            <person name="Yang P."/>
            <person name="Zhang L."/>
            <person name="Wang X."/>
            <person name="Qi H."/>
            <person name="Xiong Z."/>
            <person name="Que H."/>
            <person name="Xie Y."/>
            <person name="Holland P.W."/>
            <person name="Paps J."/>
            <person name="Zhu Y."/>
            <person name="Wu F."/>
            <person name="Chen Y."/>
            <person name="Wang J."/>
            <person name="Peng C."/>
            <person name="Meng J."/>
            <person name="Yang L."/>
            <person name="Liu J."/>
            <person name="Wen B."/>
            <person name="Zhang N."/>
            <person name="Huang Z."/>
            <person name="Zhu Q."/>
            <person name="Feng Y."/>
            <person name="Mount A."/>
            <person name="Hedgecock D."/>
            <person name="Xu Z."/>
            <person name="Liu Y."/>
            <person name="Domazet-Loso T."/>
            <person name="Du Y."/>
            <person name="Sun X."/>
            <person name="Zhang S."/>
            <person name="Liu B."/>
            <person name="Cheng P."/>
            <person name="Jiang X."/>
            <person name="Li J."/>
            <person name="Fan D."/>
            <person name="Wang W."/>
            <person name="Fu W."/>
            <person name="Wang T."/>
            <person name="Wang B."/>
            <person name="Zhang J."/>
            <person name="Peng Z."/>
            <person name="Li Y."/>
            <person name="Li N."/>
            <person name="Wang J."/>
            <person name="Chen M."/>
            <person name="He Y."/>
            <person name="Tan F."/>
            <person name="Song X."/>
            <person name="Zheng Q."/>
            <person name="Huang R."/>
            <person name="Yang H."/>
            <person name="Du X."/>
            <person name="Chen L."/>
            <person name="Yang M."/>
            <person name="Gaffney P.M."/>
            <person name="Wang S."/>
            <person name="Luo L."/>
            <person name="She Z."/>
            <person name="Ming Y."/>
            <person name="Huang W."/>
            <person name="Zhang S."/>
            <person name="Huang B."/>
            <person name="Zhang Y."/>
            <person name="Qu T."/>
            <person name="Ni P."/>
            <person name="Miao G."/>
            <person name="Wang J."/>
            <person name="Wang Q."/>
            <person name="Steinberg C.E."/>
            <person name="Wang H."/>
            <person name="Li N."/>
            <person name="Qian L."/>
            <person name="Zhang G."/>
            <person name="Li Y."/>
            <person name="Yang H."/>
            <person name="Liu X."/>
            <person name="Wang J."/>
            <person name="Yin Y."/>
            <person name="Wang J."/>
        </authorList>
    </citation>
    <scope>NUCLEOTIDE SEQUENCE [LARGE SCALE GENOMIC DNA]</scope>
    <source>
        <strain evidence="1">05x7-T-G4-1.051#20</strain>
    </source>
</reference>
<organism evidence="1">
    <name type="scientific">Magallana gigas</name>
    <name type="common">Pacific oyster</name>
    <name type="synonym">Crassostrea gigas</name>
    <dbReference type="NCBI Taxonomy" id="29159"/>
    <lineage>
        <taxon>Eukaryota</taxon>
        <taxon>Metazoa</taxon>
        <taxon>Spiralia</taxon>
        <taxon>Lophotrochozoa</taxon>
        <taxon>Mollusca</taxon>
        <taxon>Bivalvia</taxon>
        <taxon>Autobranchia</taxon>
        <taxon>Pteriomorphia</taxon>
        <taxon>Ostreida</taxon>
        <taxon>Ostreoidea</taxon>
        <taxon>Ostreidae</taxon>
        <taxon>Magallana</taxon>
    </lineage>
</organism>
<dbReference type="PROSITE" id="PS51257">
    <property type="entry name" value="PROKAR_LIPOPROTEIN"/>
    <property type="match status" value="1"/>
</dbReference>
<dbReference type="InParanoid" id="K1QN25"/>
<dbReference type="EMBL" id="JH816759">
    <property type="protein sequence ID" value="EKC32464.1"/>
    <property type="molecule type" value="Genomic_DNA"/>
</dbReference>